<protein>
    <submittedName>
        <fullName evidence="2">Uncharacterized conserved protein</fullName>
    </submittedName>
</protein>
<proteinExistence type="predicted"/>
<reference evidence="2 3" key="1">
    <citation type="submission" date="2016-10" db="EMBL/GenBank/DDBJ databases">
        <authorList>
            <person name="de Groot N.N."/>
        </authorList>
    </citation>
    <scope>NUCLEOTIDE SEQUENCE [LARGE SCALE GENOMIC DNA]</scope>
    <source>
        <strain evidence="2 3">DSM 19548</strain>
    </source>
</reference>
<feature type="signal peptide" evidence="1">
    <location>
        <begin position="1"/>
        <end position="27"/>
    </location>
</feature>
<dbReference type="Proteomes" id="UP000198728">
    <property type="component" value="Unassembled WGS sequence"/>
</dbReference>
<dbReference type="RefSeq" id="WP_093359465.1">
    <property type="nucleotide sequence ID" value="NZ_FOLG01000002.1"/>
</dbReference>
<evidence type="ECO:0000313" key="2">
    <source>
        <dbReference type="EMBL" id="SFB95818.1"/>
    </source>
</evidence>
<dbReference type="EMBL" id="FOLG01000002">
    <property type="protein sequence ID" value="SFB95818.1"/>
    <property type="molecule type" value="Genomic_DNA"/>
</dbReference>
<keyword evidence="1" id="KW-0732">Signal</keyword>
<dbReference type="OrthoDB" id="14727at2"/>
<evidence type="ECO:0000256" key="1">
    <source>
        <dbReference type="SAM" id="SignalP"/>
    </source>
</evidence>
<gene>
    <name evidence="2" type="ORF">SAMN04488094_10261</name>
</gene>
<dbReference type="STRING" id="441112.SAMN04488094_10261"/>
<accession>A0A1I1FDM4</accession>
<organism evidence="2 3">
    <name type="scientific">Tropicimonas isoalkanivorans</name>
    <dbReference type="NCBI Taxonomy" id="441112"/>
    <lineage>
        <taxon>Bacteria</taxon>
        <taxon>Pseudomonadati</taxon>
        <taxon>Pseudomonadota</taxon>
        <taxon>Alphaproteobacteria</taxon>
        <taxon>Rhodobacterales</taxon>
        <taxon>Roseobacteraceae</taxon>
        <taxon>Tropicimonas</taxon>
    </lineage>
</organism>
<feature type="chain" id="PRO_5011520704" evidence="1">
    <location>
        <begin position="28"/>
        <end position="167"/>
    </location>
</feature>
<evidence type="ECO:0000313" key="3">
    <source>
        <dbReference type="Proteomes" id="UP000198728"/>
    </source>
</evidence>
<dbReference type="InterPro" id="IPR007332">
    <property type="entry name" value="DUF411"/>
</dbReference>
<name>A0A1I1FDM4_9RHOB</name>
<dbReference type="AlphaFoldDB" id="A0A1I1FDM4"/>
<keyword evidence="3" id="KW-1185">Reference proteome</keyword>
<sequence>MKNALAFTSIAAVAVAGGIAFATLSSAQDSGRTTTTDAAATEQAVPSKQITIWRDPSCGCCDAYAEYLEGNGYQVTRIDDPNFDRRSVEAGVPEQGLGCHLAEIDGYYVSGLVPAEIIERLVTERPEIAGITLPGMPANAPGMAPEKTGTLKTYAFGEDGVTVYSDE</sequence>
<dbReference type="Pfam" id="PF04214">
    <property type="entry name" value="DUF411"/>
    <property type="match status" value="1"/>
</dbReference>